<evidence type="ECO:0000313" key="3">
    <source>
        <dbReference type="Proteomes" id="UP000295257"/>
    </source>
</evidence>
<dbReference type="STRING" id="1612.ABB44_04425"/>
<feature type="transmembrane region" description="Helical" evidence="1">
    <location>
        <begin position="18"/>
        <end position="36"/>
    </location>
</feature>
<keyword evidence="3" id="KW-1185">Reference proteome</keyword>
<feature type="transmembrane region" description="Helical" evidence="1">
    <location>
        <begin position="221"/>
        <end position="241"/>
    </location>
</feature>
<keyword evidence="1" id="KW-0472">Membrane</keyword>
<organism evidence="2 3">
    <name type="scientific">Companilactobacillus farciminis</name>
    <dbReference type="NCBI Taxonomy" id="1612"/>
    <lineage>
        <taxon>Bacteria</taxon>
        <taxon>Bacillati</taxon>
        <taxon>Bacillota</taxon>
        <taxon>Bacilli</taxon>
        <taxon>Lactobacillales</taxon>
        <taxon>Lactobacillaceae</taxon>
        <taxon>Companilactobacillus</taxon>
    </lineage>
</organism>
<comment type="caution">
    <text evidence="2">The sequence shown here is derived from an EMBL/GenBank/DDBJ whole genome shotgun (WGS) entry which is preliminary data.</text>
</comment>
<keyword evidence="1" id="KW-0812">Transmembrane</keyword>
<dbReference type="AlphaFoldDB" id="A0A4R5NAY8"/>
<feature type="transmembrane region" description="Helical" evidence="1">
    <location>
        <begin position="91"/>
        <end position="115"/>
    </location>
</feature>
<dbReference type="EMBL" id="PUFN01000029">
    <property type="protein sequence ID" value="TDG69704.1"/>
    <property type="molecule type" value="Genomic_DNA"/>
</dbReference>
<evidence type="ECO:0000313" key="2">
    <source>
        <dbReference type="EMBL" id="TDG69704.1"/>
    </source>
</evidence>
<evidence type="ECO:0000256" key="1">
    <source>
        <dbReference type="SAM" id="Phobius"/>
    </source>
</evidence>
<feature type="transmembrane region" description="Helical" evidence="1">
    <location>
        <begin position="173"/>
        <end position="201"/>
    </location>
</feature>
<reference evidence="2 3" key="1">
    <citation type="journal article" date="2019" name="Appl. Microbiol. Biotechnol.">
        <title>Uncovering carbohydrate metabolism through a genotype-phenotype association study of 56 lactic acid bacteria genomes.</title>
        <authorList>
            <person name="Buron-Moles G."/>
            <person name="Chailyan A."/>
            <person name="Dolejs I."/>
            <person name="Forster J."/>
            <person name="Miks M.H."/>
        </authorList>
    </citation>
    <scope>NUCLEOTIDE SEQUENCE [LARGE SCALE GENOMIC DNA]</scope>
    <source>
        <strain evidence="2 3">ATCC 29644</strain>
    </source>
</reference>
<feature type="transmembrane region" description="Helical" evidence="1">
    <location>
        <begin position="135"/>
        <end position="161"/>
    </location>
</feature>
<dbReference type="Proteomes" id="UP000295257">
    <property type="component" value="Unassembled WGS sequence"/>
</dbReference>
<dbReference type="RefSeq" id="WP_010019001.1">
    <property type="nucleotide sequence ID" value="NZ_CAJJMR010000003.1"/>
</dbReference>
<protein>
    <submittedName>
        <fullName evidence="2">Uncharacterized protein</fullName>
    </submittedName>
</protein>
<proteinExistence type="predicted"/>
<feature type="transmembrane region" description="Helical" evidence="1">
    <location>
        <begin position="48"/>
        <end position="71"/>
    </location>
</feature>
<accession>A0A4R5NAY8</accession>
<dbReference type="OrthoDB" id="2248033at2"/>
<gene>
    <name evidence="2" type="ORF">C5L30_001837</name>
</gene>
<sequence>MSSISRVNKDLFHQRGKIISLILGFHLLAILLMILYKNVFNITDPTSLTGGVLIAVVIGVVFLVMSVINIFDSSKYRLIPISDKGLYFSNFLSAFFAVIYLLVGEAIVYFGAYAISPNPYDQIMIKDFSAGQYWFKFEVVIAIILGIMLILVGSVVIRLLVSLIEDLLPIKKQAIVTVFLTLIVIWAVMVPFNFITANTLILLGVREVTTSFDSVVRMLNMSLFILLIWNIVLTFLNLYLLNRWSEATK</sequence>
<keyword evidence="1" id="KW-1133">Transmembrane helix</keyword>
<name>A0A4R5NAY8_9LACO</name>